<accession>A0AAV4C1B5</accession>
<evidence type="ECO:0000313" key="2">
    <source>
        <dbReference type="Proteomes" id="UP000735302"/>
    </source>
</evidence>
<name>A0AAV4C1B5_9GAST</name>
<gene>
    <name evidence="1" type="ORF">PoB_005166100</name>
</gene>
<evidence type="ECO:0000313" key="1">
    <source>
        <dbReference type="EMBL" id="GFO25156.1"/>
    </source>
</evidence>
<organism evidence="1 2">
    <name type="scientific">Plakobranchus ocellatus</name>
    <dbReference type="NCBI Taxonomy" id="259542"/>
    <lineage>
        <taxon>Eukaryota</taxon>
        <taxon>Metazoa</taxon>
        <taxon>Spiralia</taxon>
        <taxon>Lophotrochozoa</taxon>
        <taxon>Mollusca</taxon>
        <taxon>Gastropoda</taxon>
        <taxon>Heterobranchia</taxon>
        <taxon>Euthyneura</taxon>
        <taxon>Panpulmonata</taxon>
        <taxon>Sacoglossa</taxon>
        <taxon>Placobranchoidea</taxon>
        <taxon>Plakobranchidae</taxon>
        <taxon>Plakobranchus</taxon>
    </lineage>
</organism>
<proteinExistence type="predicted"/>
<comment type="caution">
    <text evidence="1">The sequence shown here is derived from an EMBL/GenBank/DDBJ whole genome shotgun (WGS) entry which is preliminary data.</text>
</comment>
<dbReference type="AlphaFoldDB" id="A0AAV4C1B5"/>
<sequence>MENVKEGFGLDFVYSQSRTRSSRLSGQDATGAALTCDSEVPADPRVDSLSTVPPIWQSFQSDHGRDTCNDVVAKDLGYQTYAEATEWQNCDMLEGQFRGHVDRRFADLLIKLNNMTPKNRCDLKYKTVEHEIVPNAYSKHTSSPVNSSLIFLDDQDSIRFPLVYLAHIWLYVSACVRQRHTLGKGFGYPT</sequence>
<reference evidence="1 2" key="1">
    <citation type="journal article" date="2021" name="Elife">
        <title>Chloroplast acquisition without the gene transfer in kleptoplastic sea slugs, Plakobranchus ocellatus.</title>
        <authorList>
            <person name="Maeda T."/>
            <person name="Takahashi S."/>
            <person name="Yoshida T."/>
            <person name="Shimamura S."/>
            <person name="Takaki Y."/>
            <person name="Nagai Y."/>
            <person name="Toyoda A."/>
            <person name="Suzuki Y."/>
            <person name="Arimoto A."/>
            <person name="Ishii H."/>
            <person name="Satoh N."/>
            <person name="Nishiyama T."/>
            <person name="Hasebe M."/>
            <person name="Maruyama T."/>
            <person name="Minagawa J."/>
            <person name="Obokata J."/>
            <person name="Shigenobu S."/>
        </authorList>
    </citation>
    <scope>NUCLEOTIDE SEQUENCE [LARGE SCALE GENOMIC DNA]</scope>
</reference>
<protein>
    <submittedName>
        <fullName evidence="1">Uncharacterized protein</fullName>
    </submittedName>
</protein>
<keyword evidence="2" id="KW-1185">Reference proteome</keyword>
<dbReference type="Proteomes" id="UP000735302">
    <property type="component" value="Unassembled WGS sequence"/>
</dbReference>
<dbReference type="EMBL" id="BLXT01005709">
    <property type="protein sequence ID" value="GFO25156.1"/>
    <property type="molecule type" value="Genomic_DNA"/>
</dbReference>